<evidence type="ECO:0000313" key="2">
    <source>
        <dbReference type="EMBL" id="GHJ85947.1"/>
    </source>
</evidence>
<dbReference type="Proteomes" id="UP000620104">
    <property type="component" value="Unassembled WGS sequence"/>
</dbReference>
<name>A0A8H3YF71_9TREE</name>
<dbReference type="AlphaFoldDB" id="A0A8H3YF71"/>
<gene>
    <name evidence="2" type="ORF">NliqN6_2349</name>
</gene>
<feature type="region of interest" description="Disordered" evidence="1">
    <location>
        <begin position="1"/>
        <end position="66"/>
    </location>
</feature>
<protein>
    <submittedName>
        <fullName evidence="2">Uncharacterized protein</fullName>
    </submittedName>
</protein>
<dbReference type="EMBL" id="BLZA01000017">
    <property type="protein sequence ID" value="GHJ85947.1"/>
    <property type="molecule type" value="Genomic_DNA"/>
</dbReference>
<evidence type="ECO:0000313" key="3">
    <source>
        <dbReference type="Proteomes" id="UP000620104"/>
    </source>
</evidence>
<sequence length="168" mass="17795">MPNATATEGESQENEGESLSHEEASCSQEQTNKSDSSGREHSWRPTTSDKQAAPRGGRASQRTRRENEQINDLVLLGATAGISIAATSAYFVYSSGSIPDWVNEVLTATGTATLLVISAETALWTEPSAGSVITEDNTSLNTAQEPDIVPLQAPPDVDQAMTGEEENA</sequence>
<keyword evidence="3" id="KW-1185">Reference proteome</keyword>
<feature type="region of interest" description="Disordered" evidence="1">
    <location>
        <begin position="140"/>
        <end position="168"/>
    </location>
</feature>
<comment type="caution">
    <text evidence="2">The sequence shown here is derived from an EMBL/GenBank/DDBJ whole genome shotgun (WGS) entry which is preliminary data.</text>
</comment>
<organism evidence="2 3">
    <name type="scientific">Naganishia liquefaciens</name>
    <dbReference type="NCBI Taxonomy" id="104408"/>
    <lineage>
        <taxon>Eukaryota</taxon>
        <taxon>Fungi</taxon>
        <taxon>Dikarya</taxon>
        <taxon>Basidiomycota</taxon>
        <taxon>Agaricomycotina</taxon>
        <taxon>Tremellomycetes</taxon>
        <taxon>Filobasidiales</taxon>
        <taxon>Filobasidiaceae</taxon>
        <taxon>Naganishia</taxon>
    </lineage>
</organism>
<accession>A0A8H3YF71</accession>
<evidence type="ECO:0000256" key="1">
    <source>
        <dbReference type="SAM" id="MobiDB-lite"/>
    </source>
</evidence>
<proteinExistence type="predicted"/>
<reference evidence="2" key="1">
    <citation type="submission" date="2020-07" db="EMBL/GenBank/DDBJ databases">
        <title>Draft Genome Sequence of a Deep-Sea Yeast, Naganishia (Cryptococcus) liquefaciens strain N6.</title>
        <authorList>
            <person name="Han Y.W."/>
            <person name="Kajitani R."/>
            <person name="Morimoto H."/>
            <person name="Parhat M."/>
            <person name="Tsubouchi H."/>
            <person name="Bakenova O."/>
            <person name="Ogata M."/>
            <person name="Argunhan B."/>
            <person name="Aoki R."/>
            <person name="Kajiwara S."/>
            <person name="Itoh T."/>
            <person name="Iwasaki H."/>
        </authorList>
    </citation>
    <scope>NUCLEOTIDE SEQUENCE</scope>
    <source>
        <strain evidence="2">N6</strain>
    </source>
</reference>
<feature type="compositionally biased region" description="Polar residues" evidence="1">
    <location>
        <begin position="25"/>
        <end position="35"/>
    </location>
</feature>